<comment type="caution">
    <text evidence="1">The sequence shown here is derived from an EMBL/GenBank/DDBJ whole genome shotgun (WGS) entry which is preliminary data.</text>
</comment>
<name>E8KH26_9PAST</name>
<gene>
    <name evidence="1" type="ORF">HMPREF0027_1143</name>
</gene>
<reference evidence="1 2" key="1">
    <citation type="submission" date="2011-01" db="EMBL/GenBank/DDBJ databases">
        <authorList>
            <person name="Muzny D."/>
            <person name="Qin X."/>
            <person name="Deng J."/>
            <person name="Jiang H."/>
            <person name="Liu Y."/>
            <person name="Qu J."/>
            <person name="Song X.-Z."/>
            <person name="Zhang L."/>
            <person name="Thornton R."/>
            <person name="Coyle M."/>
            <person name="Francisco L."/>
            <person name="Jackson L."/>
            <person name="Javaid M."/>
            <person name="Korchina V."/>
            <person name="Kovar C."/>
            <person name="Mata R."/>
            <person name="Mathew T."/>
            <person name="Ngo R."/>
            <person name="Nguyen L."/>
            <person name="Nguyen N."/>
            <person name="Okwuonu G."/>
            <person name="Ongeri F."/>
            <person name="Pham C."/>
            <person name="Simmons D."/>
            <person name="Wilczek-Boney K."/>
            <person name="Hale W."/>
            <person name="Jakkamsetti A."/>
            <person name="Pham P."/>
            <person name="Ruth R."/>
            <person name="San Lucas F."/>
            <person name="Warren J."/>
            <person name="Zhang J."/>
            <person name="Zhao Z."/>
            <person name="Zhou C."/>
            <person name="Zhu D."/>
            <person name="Lee S."/>
            <person name="Bess C."/>
            <person name="Blankenburg K."/>
            <person name="Forbes L."/>
            <person name="Fu Q."/>
            <person name="Gubbala S."/>
            <person name="Hirani K."/>
            <person name="Jayaseelan J.C."/>
            <person name="Lara F."/>
            <person name="Munidasa M."/>
            <person name="Palculict T."/>
            <person name="Patil S."/>
            <person name="Pu L.-L."/>
            <person name="Saada N."/>
            <person name="Tang L."/>
            <person name="Weissenberger G."/>
            <person name="Zhu Y."/>
            <person name="Hemphill L."/>
            <person name="Shang Y."/>
            <person name="Youmans B."/>
            <person name="Ayvaz T."/>
            <person name="Ross M."/>
            <person name="Santibanez J."/>
            <person name="Aqrawi P."/>
            <person name="Gross S."/>
            <person name="Joshi V."/>
            <person name="Fowler G."/>
            <person name="Nazareth L."/>
            <person name="Reid J."/>
            <person name="Worley K."/>
            <person name="Petrosino J."/>
            <person name="Highlander S."/>
            <person name="Gibbs R."/>
        </authorList>
    </citation>
    <scope>NUCLEOTIDE SEQUENCE [LARGE SCALE GENOMIC DNA]</scope>
    <source>
        <strain evidence="1 2">ATCC 25976</strain>
    </source>
</reference>
<organism evidence="1 2">
    <name type="scientific">Actinobacillus ureae ATCC 25976</name>
    <dbReference type="NCBI Taxonomy" id="887324"/>
    <lineage>
        <taxon>Bacteria</taxon>
        <taxon>Pseudomonadati</taxon>
        <taxon>Pseudomonadota</taxon>
        <taxon>Gammaproteobacteria</taxon>
        <taxon>Pasteurellales</taxon>
        <taxon>Pasteurellaceae</taxon>
        <taxon>Actinobacillus</taxon>
    </lineage>
</organism>
<keyword evidence="2" id="KW-1185">Reference proteome</keyword>
<protein>
    <submittedName>
        <fullName evidence="1">Uncharacterized protein</fullName>
    </submittedName>
</protein>
<evidence type="ECO:0000313" key="1">
    <source>
        <dbReference type="EMBL" id="EFX91810.1"/>
    </source>
</evidence>
<sequence>MLTFWVYAFYVSFCKRIVGLFQIMTRITLLLLNCLKINQQKITKFNIIFKYNLKELTLQRMRERFGG</sequence>
<dbReference type="HOGENOM" id="CLU_2802777_0_0_6"/>
<dbReference type="EMBL" id="AEVG01000078">
    <property type="protein sequence ID" value="EFX91810.1"/>
    <property type="molecule type" value="Genomic_DNA"/>
</dbReference>
<evidence type="ECO:0000313" key="2">
    <source>
        <dbReference type="Proteomes" id="UP000005467"/>
    </source>
</evidence>
<dbReference type="Proteomes" id="UP000005467">
    <property type="component" value="Unassembled WGS sequence"/>
</dbReference>
<dbReference type="AlphaFoldDB" id="E8KH26"/>
<accession>E8KH26</accession>
<proteinExistence type="predicted"/>